<feature type="domain" description="NADH:quinone oxidoreductase/Mrp antiporter transmembrane" evidence="4">
    <location>
        <begin position="156"/>
        <end position="442"/>
    </location>
</feature>
<keyword evidence="6" id="KW-1185">Reference proteome</keyword>
<sequence>MTETLLALAPQLLTWAVLIPGLMAVLIAALPRSEPALVRGLGLVGALIEAVVLLALLFALQTTAPVEAAAEAANAAGAGAELVPELPSLAVSRAWIPGLGVRWSLALDGTAVPWLLLVALLFPLAIMTGGDPKPGEPPLIVGMLGLQSAWVTVLLAQDLVVLVGGWELGVVLAAVLIGERGDGRTGVPGRTRAARRYAAHALVGAGALLGAVALVGVGHAHATGGVLSWELAVLEQITLDANTQALGFGLVIVAVLVSLPLVPAHTWTVQLGVSGPTPVVAVMLGASTAMGLFLLQRVALPLFPLSAGVWAETLAGLAAIGAVYAAAVCWAEREPGRLLAHAALLHLALGVVAALSGNVAARVGLGPFVLAHGLGLITLTAVLHSLRRSGVGDLGELAGWAAVAPRAVSLGLLSILVLAGAPLSAGFFGELAIVVGVLRDGSLELLRPGLWTALAILALGVGTLGLLVRLWQASRGSPRPGLGDRVVDLSLRETLVGAAAMVLALVIGVAPGALIARTEPAEQEAVERLHLGRCLAIEARNSPRPRVRDEFESVCLDPGARILQFYGRATAAADAHAGGHHDD</sequence>
<dbReference type="GO" id="GO:0042773">
    <property type="term" value="P:ATP synthesis coupled electron transport"/>
    <property type="evidence" value="ECO:0007669"/>
    <property type="project" value="InterPro"/>
</dbReference>
<feature type="transmembrane region" description="Helical" evidence="3">
    <location>
        <begin position="12"/>
        <end position="30"/>
    </location>
</feature>
<dbReference type="InterPro" id="IPR003918">
    <property type="entry name" value="NADH_UbQ_OxRdtase"/>
</dbReference>
<dbReference type="PANTHER" id="PTHR43507">
    <property type="entry name" value="NADH-UBIQUINONE OXIDOREDUCTASE CHAIN 4"/>
    <property type="match status" value="1"/>
</dbReference>
<accession>A6G553</accession>
<keyword evidence="3" id="KW-1133">Transmembrane helix</keyword>
<dbReference type="InterPro" id="IPR001750">
    <property type="entry name" value="ND/Mrp_TM"/>
</dbReference>
<comment type="subcellular location">
    <subcellularLocation>
        <location evidence="1">Endomembrane system</location>
        <topology evidence="1">Multi-pass membrane protein</topology>
    </subcellularLocation>
    <subcellularLocation>
        <location evidence="2">Membrane</location>
        <topology evidence="2">Multi-pass membrane protein</topology>
    </subcellularLocation>
</comment>
<keyword evidence="3" id="KW-0472">Membrane</keyword>
<feature type="transmembrane region" description="Helical" evidence="3">
    <location>
        <begin position="111"/>
        <end position="129"/>
    </location>
</feature>
<feature type="transmembrane region" description="Helical" evidence="3">
    <location>
        <begin position="495"/>
        <end position="516"/>
    </location>
</feature>
<dbReference type="PANTHER" id="PTHR43507:SF1">
    <property type="entry name" value="NADH-UBIQUINONE OXIDOREDUCTASE CHAIN 4"/>
    <property type="match status" value="1"/>
</dbReference>
<proteinExistence type="predicted"/>
<feature type="transmembrane region" description="Helical" evidence="3">
    <location>
        <begin position="365"/>
        <end position="386"/>
    </location>
</feature>
<evidence type="ECO:0000256" key="3">
    <source>
        <dbReference type="SAM" id="Phobius"/>
    </source>
</evidence>
<comment type="caution">
    <text evidence="5">The sequence shown here is derived from an EMBL/GenBank/DDBJ whole genome shotgun (WGS) entry which is preliminary data.</text>
</comment>
<dbReference type="GO" id="GO:0003954">
    <property type="term" value="F:NADH dehydrogenase activity"/>
    <property type="evidence" value="ECO:0007669"/>
    <property type="project" value="TreeGrafter"/>
</dbReference>
<evidence type="ECO:0000256" key="2">
    <source>
        <dbReference type="RuleBase" id="RU000320"/>
    </source>
</evidence>
<dbReference type="EMBL" id="ABCS01000024">
    <property type="protein sequence ID" value="EDM78965.1"/>
    <property type="molecule type" value="Genomic_DNA"/>
</dbReference>
<feature type="transmembrane region" description="Helical" evidence="3">
    <location>
        <begin position="307"/>
        <end position="331"/>
    </location>
</feature>
<evidence type="ECO:0000313" key="5">
    <source>
        <dbReference type="EMBL" id="EDM78965.1"/>
    </source>
</evidence>
<gene>
    <name evidence="5" type="ORF">PPSIR1_06973</name>
</gene>
<evidence type="ECO:0000259" key="4">
    <source>
        <dbReference type="Pfam" id="PF00361"/>
    </source>
</evidence>
<organism evidence="5 6">
    <name type="scientific">Plesiocystis pacifica SIR-1</name>
    <dbReference type="NCBI Taxonomy" id="391625"/>
    <lineage>
        <taxon>Bacteria</taxon>
        <taxon>Pseudomonadati</taxon>
        <taxon>Myxococcota</taxon>
        <taxon>Polyangia</taxon>
        <taxon>Nannocystales</taxon>
        <taxon>Nannocystaceae</taxon>
        <taxon>Plesiocystis</taxon>
    </lineage>
</organism>
<evidence type="ECO:0000313" key="6">
    <source>
        <dbReference type="Proteomes" id="UP000005801"/>
    </source>
</evidence>
<evidence type="ECO:0000256" key="1">
    <source>
        <dbReference type="ARBA" id="ARBA00004127"/>
    </source>
</evidence>
<dbReference type="GO" id="GO:0015990">
    <property type="term" value="P:electron transport coupled proton transport"/>
    <property type="evidence" value="ECO:0007669"/>
    <property type="project" value="TreeGrafter"/>
</dbReference>
<feature type="transmembrane region" description="Helical" evidence="3">
    <location>
        <begin position="197"/>
        <end position="221"/>
    </location>
</feature>
<protein>
    <recommendedName>
        <fullName evidence="4">NADH:quinone oxidoreductase/Mrp antiporter transmembrane domain-containing protein</fullName>
    </recommendedName>
</protein>
<dbReference type="STRING" id="391625.PPSIR1_06973"/>
<feature type="transmembrane region" description="Helical" evidence="3">
    <location>
        <begin position="407"/>
        <end position="429"/>
    </location>
</feature>
<dbReference type="GO" id="GO:0012505">
    <property type="term" value="C:endomembrane system"/>
    <property type="evidence" value="ECO:0007669"/>
    <property type="project" value="UniProtKB-SubCell"/>
</dbReference>
<dbReference type="GO" id="GO:0048039">
    <property type="term" value="F:ubiquinone binding"/>
    <property type="evidence" value="ECO:0007669"/>
    <property type="project" value="TreeGrafter"/>
</dbReference>
<name>A6G553_9BACT</name>
<dbReference type="Pfam" id="PF00361">
    <property type="entry name" value="Proton_antipo_M"/>
    <property type="match status" value="1"/>
</dbReference>
<feature type="transmembrane region" description="Helical" evidence="3">
    <location>
        <begin position="36"/>
        <end position="60"/>
    </location>
</feature>
<dbReference type="eggNOG" id="COG1008">
    <property type="taxonomic scope" value="Bacteria"/>
</dbReference>
<keyword evidence="2 3" id="KW-0812">Transmembrane</keyword>
<feature type="transmembrane region" description="Helical" evidence="3">
    <location>
        <begin position="149"/>
        <end position="177"/>
    </location>
</feature>
<reference evidence="5 6" key="1">
    <citation type="submission" date="2007-06" db="EMBL/GenBank/DDBJ databases">
        <authorList>
            <person name="Shimkets L."/>
            <person name="Ferriera S."/>
            <person name="Johnson J."/>
            <person name="Kravitz S."/>
            <person name="Beeson K."/>
            <person name="Sutton G."/>
            <person name="Rogers Y.-H."/>
            <person name="Friedman R."/>
            <person name="Frazier M."/>
            <person name="Venter J.C."/>
        </authorList>
    </citation>
    <scope>NUCLEOTIDE SEQUENCE [LARGE SCALE GENOMIC DNA]</scope>
    <source>
        <strain evidence="5 6">SIR-1</strain>
    </source>
</reference>
<dbReference type="Proteomes" id="UP000005801">
    <property type="component" value="Unassembled WGS sequence"/>
</dbReference>
<feature type="transmembrane region" description="Helical" evidence="3">
    <location>
        <begin position="449"/>
        <end position="471"/>
    </location>
</feature>
<dbReference type="GO" id="GO:0008137">
    <property type="term" value="F:NADH dehydrogenase (ubiquinone) activity"/>
    <property type="evidence" value="ECO:0007669"/>
    <property type="project" value="InterPro"/>
</dbReference>
<dbReference type="GO" id="GO:0016020">
    <property type="term" value="C:membrane"/>
    <property type="evidence" value="ECO:0007669"/>
    <property type="project" value="UniProtKB-SubCell"/>
</dbReference>
<dbReference type="OrthoDB" id="5505906at2"/>
<feature type="transmembrane region" description="Helical" evidence="3">
    <location>
        <begin position="273"/>
        <end position="295"/>
    </location>
</feature>
<dbReference type="RefSeq" id="WP_006971852.1">
    <property type="nucleotide sequence ID" value="NZ_ABCS01000024.1"/>
</dbReference>
<dbReference type="AlphaFoldDB" id="A6G553"/>
<feature type="transmembrane region" description="Helical" evidence="3">
    <location>
        <begin position="241"/>
        <end position="261"/>
    </location>
</feature>
<feature type="transmembrane region" description="Helical" evidence="3">
    <location>
        <begin position="338"/>
        <end position="359"/>
    </location>
</feature>